<dbReference type="Proteomes" id="UP000252224">
    <property type="component" value="Segment"/>
</dbReference>
<sequence>MRTLSRIECFAVGCSNEAAVKVNDDLLCYQCSKHEVPTSPEDIMVWPCATWCYREELSSMSHMSDDYEILWFDTEAYNEFLAVNGLI</sequence>
<evidence type="ECO:0000313" key="2">
    <source>
        <dbReference type="Proteomes" id="UP000252224"/>
    </source>
</evidence>
<reference evidence="1 2" key="1">
    <citation type="submission" date="2018-05" db="EMBL/GenBank/DDBJ databases">
        <title>Genomic characterization of a novel Pseudomonas phage phCDa.</title>
        <authorList>
            <person name="Chen C."/>
            <person name="Lu D."/>
            <person name="Wang J."/>
            <person name="Fu R."/>
        </authorList>
    </citation>
    <scope>NUCLEOTIDE SEQUENCE [LARGE SCALE GENOMIC DNA]</scope>
</reference>
<evidence type="ECO:0000313" key="1">
    <source>
        <dbReference type="EMBL" id="AXC36474.1"/>
    </source>
</evidence>
<dbReference type="EMBL" id="MH382836">
    <property type="protein sequence ID" value="AXC36474.1"/>
    <property type="molecule type" value="Genomic_DNA"/>
</dbReference>
<protein>
    <submittedName>
        <fullName evidence="1">Uncharacterized protein</fullName>
    </submittedName>
</protein>
<organism evidence="1 2">
    <name type="scientific">Pseudomonas phage phCDa</name>
    <dbReference type="NCBI Taxonomy" id="2268587"/>
    <lineage>
        <taxon>Viruses</taxon>
        <taxon>Duplodnaviria</taxon>
        <taxon>Heunggongvirae</taxon>
        <taxon>Uroviricota</taxon>
        <taxon>Caudoviricetes</taxon>
        <taxon>Schitoviridae</taxon>
        <taxon>Shizishanvirus</taxon>
        <taxon>Shizishanvirus phCDa</taxon>
    </lineage>
</organism>
<keyword evidence="2" id="KW-1185">Reference proteome</keyword>
<name>A0A2Z5H929_9CAUD</name>
<gene>
    <name evidence="1" type="ORF">phCDa_30</name>
</gene>
<accession>A0A2Z5H929</accession>
<proteinExistence type="predicted"/>